<evidence type="ECO:0000313" key="2">
    <source>
        <dbReference type="EMBL" id="ETN72169.1"/>
    </source>
</evidence>
<organism evidence="2 3">
    <name type="scientific">Necator americanus</name>
    <name type="common">Human hookworm</name>
    <dbReference type="NCBI Taxonomy" id="51031"/>
    <lineage>
        <taxon>Eukaryota</taxon>
        <taxon>Metazoa</taxon>
        <taxon>Ecdysozoa</taxon>
        <taxon>Nematoda</taxon>
        <taxon>Chromadorea</taxon>
        <taxon>Rhabditida</taxon>
        <taxon>Rhabditina</taxon>
        <taxon>Rhabditomorpha</taxon>
        <taxon>Strongyloidea</taxon>
        <taxon>Ancylostomatidae</taxon>
        <taxon>Bunostominae</taxon>
        <taxon>Necator</taxon>
    </lineage>
</organism>
<feature type="transmembrane region" description="Helical" evidence="1">
    <location>
        <begin position="46"/>
        <end position="65"/>
    </location>
</feature>
<keyword evidence="3" id="KW-1185">Reference proteome</keyword>
<evidence type="ECO:0008006" key="4">
    <source>
        <dbReference type="Google" id="ProtNLM"/>
    </source>
</evidence>
<sequence>MGTLPYGQLVMSLYSWISMIVYIRLVCKLLKQRKSTVHFKSSYYTLFLLQFIADFYVFIFVEFIMRPRKFNYFNLFTEDMQAYALFSVSNVVISRGILSSGHVVIALNRFSVFYAPMKQEQVV</sequence>
<dbReference type="Proteomes" id="UP000053676">
    <property type="component" value="Unassembled WGS sequence"/>
</dbReference>
<dbReference type="KEGG" id="nai:NECAME_18991"/>
<proteinExistence type="predicted"/>
<keyword evidence="1" id="KW-1133">Transmembrane helix</keyword>
<keyword evidence="1" id="KW-0812">Transmembrane</keyword>
<dbReference type="OrthoDB" id="5867137at2759"/>
<accession>W2SQZ9</accession>
<keyword evidence="1" id="KW-0472">Membrane</keyword>
<feature type="transmembrane region" description="Helical" evidence="1">
    <location>
        <begin position="85"/>
        <end position="107"/>
    </location>
</feature>
<feature type="transmembrane region" description="Helical" evidence="1">
    <location>
        <begin position="6"/>
        <end position="25"/>
    </location>
</feature>
<dbReference type="InterPro" id="IPR019426">
    <property type="entry name" value="7TM_GPCR_serpentine_rcpt_Srv"/>
</dbReference>
<reference evidence="3" key="1">
    <citation type="journal article" date="2014" name="Nat. Genet.">
        <title>Genome of the human hookworm Necator americanus.</title>
        <authorList>
            <person name="Tang Y.T."/>
            <person name="Gao X."/>
            <person name="Rosa B.A."/>
            <person name="Abubucker S."/>
            <person name="Hallsworth-Pepin K."/>
            <person name="Martin J."/>
            <person name="Tyagi R."/>
            <person name="Heizer E."/>
            <person name="Zhang X."/>
            <person name="Bhonagiri-Palsikar V."/>
            <person name="Minx P."/>
            <person name="Warren W.C."/>
            <person name="Wang Q."/>
            <person name="Zhan B."/>
            <person name="Hotez P.J."/>
            <person name="Sternberg P.W."/>
            <person name="Dougall A."/>
            <person name="Gaze S.T."/>
            <person name="Mulvenna J."/>
            <person name="Sotillo J."/>
            <person name="Ranganathan S."/>
            <person name="Rabelo E.M."/>
            <person name="Wilson R.K."/>
            <person name="Felgner P.L."/>
            <person name="Bethony J."/>
            <person name="Hawdon J.M."/>
            <person name="Gasser R.B."/>
            <person name="Loukas A."/>
            <person name="Mitreva M."/>
        </authorList>
    </citation>
    <scope>NUCLEOTIDE SEQUENCE [LARGE SCALE GENOMIC DNA]</scope>
</reference>
<evidence type="ECO:0000313" key="3">
    <source>
        <dbReference type="Proteomes" id="UP000053676"/>
    </source>
</evidence>
<gene>
    <name evidence="2" type="ORF">NECAME_18991</name>
</gene>
<dbReference type="Pfam" id="PF10323">
    <property type="entry name" value="7TM_GPCR_Srv"/>
    <property type="match status" value="1"/>
</dbReference>
<evidence type="ECO:0000256" key="1">
    <source>
        <dbReference type="SAM" id="Phobius"/>
    </source>
</evidence>
<name>W2SQZ9_NECAM</name>
<dbReference type="AlphaFoldDB" id="W2SQZ9"/>
<dbReference type="EMBL" id="KI665400">
    <property type="protein sequence ID" value="ETN72169.1"/>
    <property type="molecule type" value="Genomic_DNA"/>
</dbReference>
<protein>
    <recommendedName>
        <fullName evidence="4">Serpentine receptor class gamma</fullName>
    </recommendedName>
</protein>